<evidence type="ECO:0000313" key="1">
    <source>
        <dbReference type="EMBL" id="MEQ2225804.1"/>
    </source>
</evidence>
<protein>
    <submittedName>
        <fullName evidence="1">Uncharacterized protein</fullName>
    </submittedName>
</protein>
<gene>
    <name evidence="1" type="ORF">ILYODFUR_021214</name>
</gene>
<comment type="caution">
    <text evidence="1">The sequence shown here is derived from an EMBL/GenBank/DDBJ whole genome shotgun (WGS) entry which is preliminary data.</text>
</comment>
<dbReference type="Proteomes" id="UP001482620">
    <property type="component" value="Unassembled WGS sequence"/>
</dbReference>
<sequence length="67" mass="7755">MDPFHYRMQREVCVVLQTIQGAEDLWRRGFFHNVGPATEKQAFFSKSWLEERIGCSADFRALGGLYG</sequence>
<reference evidence="1 2" key="1">
    <citation type="submission" date="2021-06" db="EMBL/GenBank/DDBJ databases">
        <authorList>
            <person name="Palmer J.M."/>
        </authorList>
    </citation>
    <scope>NUCLEOTIDE SEQUENCE [LARGE SCALE GENOMIC DNA]</scope>
    <source>
        <strain evidence="2">if_2019</strain>
        <tissue evidence="1">Muscle</tissue>
    </source>
</reference>
<organism evidence="1 2">
    <name type="scientific">Ilyodon furcidens</name>
    <name type="common">goldbreast splitfin</name>
    <dbReference type="NCBI Taxonomy" id="33524"/>
    <lineage>
        <taxon>Eukaryota</taxon>
        <taxon>Metazoa</taxon>
        <taxon>Chordata</taxon>
        <taxon>Craniata</taxon>
        <taxon>Vertebrata</taxon>
        <taxon>Euteleostomi</taxon>
        <taxon>Actinopterygii</taxon>
        <taxon>Neopterygii</taxon>
        <taxon>Teleostei</taxon>
        <taxon>Neoteleostei</taxon>
        <taxon>Acanthomorphata</taxon>
        <taxon>Ovalentaria</taxon>
        <taxon>Atherinomorphae</taxon>
        <taxon>Cyprinodontiformes</taxon>
        <taxon>Goodeidae</taxon>
        <taxon>Ilyodon</taxon>
    </lineage>
</organism>
<evidence type="ECO:0000313" key="2">
    <source>
        <dbReference type="Proteomes" id="UP001482620"/>
    </source>
</evidence>
<proteinExistence type="predicted"/>
<keyword evidence="2" id="KW-1185">Reference proteome</keyword>
<accession>A0ABV0SYX9</accession>
<name>A0ABV0SYX9_9TELE</name>
<dbReference type="EMBL" id="JAHRIQ010013829">
    <property type="protein sequence ID" value="MEQ2225804.1"/>
    <property type="molecule type" value="Genomic_DNA"/>
</dbReference>